<dbReference type="AlphaFoldDB" id="A0ABD0QK57"/>
<feature type="region of interest" description="Disordered" evidence="1">
    <location>
        <begin position="52"/>
        <end position="74"/>
    </location>
</feature>
<evidence type="ECO:0000256" key="1">
    <source>
        <dbReference type="SAM" id="MobiDB-lite"/>
    </source>
</evidence>
<name>A0ABD0QK57_CIRMR</name>
<feature type="compositionally biased region" description="Polar residues" evidence="1">
    <location>
        <begin position="56"/>
        <end position="68"/>
    </location>
</feature>
<organism evidence="2 3">
    <name type="scientific">Cirrhinus mrigala</name>
    <name type="common">Mrigala</name>
    <dbReference type="NCBI Taxonomy" id="683832"/>
    <lineage>
        <taxon>Eukaryota</taxon>
        <taxon>Metazoa</taxon>
        <taxon>Chordata</taxon>
        <taxon>Craniata</taxon>
        <taxon>Vertebrata</taxon>
        <taxon>Euteleostomi</taxon>
        <taxon>Actinopterygii</taxon>
        <taxon>Neopterygii</taxon>
        <taxon>Teleostei</taxon>
        <taxon>Ostariophysi</taxon>
        <taxon>Cypriniformes</taxon>
        <taxon>Cyprinidae</taxon>
        <taxon>Labeoninae</taxon>
        <taxon>Labeonini</taxon>
        <taxon>Cirrhinus</taxon>
    </lineage>
</organism>
<feature type="region of interest" description="Disordered" evidence="1">
    <location>
        <begin position="1"/>
        <end position="25"/>
    </location>
</feature>
<keyword evidence="3" id="KW-1185">Reference proteome</keyword>
<comment type="caution">
    <text evidence="2">The sequence shown here is derived from an EMBL/GenBank/DDBJ whole genome shotgun (WGS) entry which is preliminary data.</text>
</comment>
<gene>
    <name evidence="2" type="ORF">M9458_018194</name>
</gene>
<feature type="compositionally biased region" description="Low complexity" evidence="1">
    <location>
        <begin position="1"/>
        <end position="16"/>
    </location>
</feature>
<dbReference type="Proteomes" id="UP001529510">
    <property type="component" value="Unassembled WGS sequence"/>
</dbReference>
<evidence type="ECO:0000313" key="3">
    <source>
        <dbReference type="Proteomes" id="UP001529510"/>
    </source>
</evidence>
<proteinExistence type="predicted"/>
<protein>
    <submittedName>
        <fullName evidence="2">Uncharacterized protein</fullName>
    </submittedName>
</protein>
<reference evidence="2 3" key="1">
    <citation type="submission" date="2024-05" db="EMBL/GenBank/DDBJ databases">
        <title>Genome sequencing and assembly of Indian major carp, Cirrhinus mrigala (Hamilton, 1822).</title>
        <authorList>
            <person name="Mohindra V."/>
            <person name="Chowdhury L.M."/>
            <person name="Lal K."/>
            <person name="Jena J.K."/>
        </authorList>
    </citation>
    <scope>NUCLEOTIDE SEQUENCE [LARGE SCALE GENOMIC DNA]</scope>
    <source>
        <strain evidence="2">CM1030</strain>
        <tissue evidence="2">Blood</tissue>
    </source>
</reference>
<feature type="non-terminal residue" evidence="2">
    <location>
        <position position="1"/>
    </location>
</feature>
<accession>A0ABD0QK57</accession>
<evidence type="ECO:0000313" key="2">
    <source>
        <dbReference type="EMBL" id="KAL0186524.1"/>
    </source>
</evidence>
<dbReference type="EMBL" id="JAMKFB020000008">
    <property type="protein sequence ID" value="KAL0186524.1"/>
    <property type="molecule type" value="Genomic_DNA"/>
</dbReference>
<feature type="non-terminal residue" evidence="2">
    <location>
        <position position="74"/>
    </location>
</feature>
<sequence length="74" mass="7818">VFSDAPPTSATSTPRSTPMPPHLDETTVSIELPPQVSSGSFMLEEALVDSRPASALSENTVISEQPQRLSPLPS</sequence>